<feature type="active site" evidence="1">
    <location>
        <position position="222"/>
    </location>
</feature>
<dbReference type="InterPro" id="IPR040198">
    <property type="entry name" value="Fido_containing"/>
</dbReference>
<feature type="domain" description="Fido" evidence="4">
    <location>
        <begin position="146"/>
        <end position="280"/>
    </location>
</feature>
<dbReference type="eggNOG" id="COG3177">
    <property type="taxonomic scope" value="Bacteria"/>
</dbReference>
<sequence length="308" mass="36148">MYISVEEASKKWNITRDALLKLLNENKIFGATLNKNNEYEIPMYAENPYELSNKNLLDVIDQKLKQLNMLWELSCSEKNRFLNDFSIENTFNSNAIEGSTLTLRETVLALQGITIDAKPLKYHLDAIGHKQAFDYILELVDNKEELTERRIKDIHFLILANKRVDAGRYRNMQVSILGSEHKPTSPYLIETKMQQLLDEYKNSTENVIVKIAKFHLDFESIHPFIDGNGRTSRLLLNHQLMQNKLPPIDIHYTNRAKYYQCFDEYHLNNDISSMVDLIVNYLIIQLNYQIDIKSQKAYDEKYNIISFR</sequence>
<dbReference type="EMBL" id="FP671138">
    <property type="protein sequence ID" value="CBH40949.1"/>
    <property type="molecule type" value="Genomic_DNA"/>
</dbReference>
<feature type="binding site" evidence="2">
    <location>
        <begin position="258"/>
        <end position="259"/>
    </location>
    <ligand>
        <name>ATP</name>
        <dbReference type="ChEBI" id="CHEBI:30616"/>
    </ligand>
</feature>
<dbReference type="PROSITE" id="PS51459">
    <property type="entry name" value="FIDO"/>
    <property type="match status" value="1"/>
</dbReference>
<evidence type="ECO:0000313" key="5">
    <source>
        <dbReference type="EMBL" id="CBH40949.1"/>
    </source>
</evidence>
<keyword evidence="2" id="KW-0067">ATP-binding</keyword>
<dbReference type="GO" id="GO:0005524">
    <property type="term" value="F:ATP binding"/>
    <property type="evidence" value="ECO:0007669"/>
    <property type="project" value="UniProtKB-KW"/>
</dbReference>
<dbReference type="RefSeq" id="WP_013022267.1">
    <property type="nucleotide sequence ID" value="NC_013948.1"/>
</dbReference>
<name>D3VRK1_MYCAA</name>
<organism evidence="5 6">
    <name type="scientific">Mycoplasmopsis agalactiae</name>
    <name type="common">Mycoplasma agalactiae</name>
    <dbReference type="NCBI Taxonomy" id="2110"/>
    <lineage>
        <taxon>Bacteria</taxon>
        <taxon>Bacillati</taxon>
        <taxon>Mycoplasmatota</taxon>
        <taxon>Mycoplasmoidales</taxon>
        <taxon>Metamycoplasmataceae</taxon>
        <taxon>Mycoplasmopsis</taxon>
    </lineage>
</organism>
<evidence type="ECO:0000256" key="1">
    <source>
        <dbReference type="PIRSR" id="PIRSR640198-1"/>
    </source>
</evidence>
<feature type="binding site" evidence="2">
    <location>
        <begin position="226"/>
        <end position="233"/>
    </location>
    <ligand>
        <name>ATP</name>
        <dbReference type="ChEBI" id="CHEBI:30616"/>
    </ligand>
</feature>
<dbReference type="Gene3D" id="1.10.3290.10">
    <property type="entry name" value="Fido-like domain"/>
    <property type="match status" value="1"/>
</dbReference>
<dbReference type="KEGG" id="mal:MAGa7460"/>
<evidence type="ECO:0000313" key="6">
    <source>
        <dbReference type="Proteomes" id="UP000006902"/>
    </source>
</evidence>
<dbReference type="PANTHER" id="PTHR13504:SF38">
    <property type="entry name" value="FIDO DOMAIN-CONTAINING PROTEIN"/>
    <property type="match status" value="1"/>
</dbReference>
<protein>
    <recommendedName>
        <fullName evidence="4">Fido domain-containing protein</fullName>
    </recommendedName>
</protein>
<dbReference type="InterPro" id="IPR036597">
    <property type="entry name" value="Fido-like_dom_sf"/>
</dbReference>
<dbReference type="OrthoDB" id="9813719at2"/>
<keyword evidence="2" id="KW-0547">Nucleotide-binding</keyword>
<proteinExistence type="predicted"/>
<dbReference type="AlphaFoldDB" id="D3VRK1"/>
<reference evidence="6" key="1">
    <citation type="journal article" date="2010" name="BMC Genomics">
        <title>Comparative genomic and proteomic analyses of two Mycoplasma agalactiae strains: clues to the macro- and micro-events that are shaping mycoplasma diversity.</title>
        <authorList>
            <person name="Nouvel L.X."/>
            <person name="Sirand-Pugnet P."/>
            <person name="Marenda M.S."/>
            <person name="Sagne E."/>
            <person name="Barbe V."/>
            <person name="Mangenot S."/>
            <person name="Schenowitz C."/>
            <person name="Jacob D."/>
            <person name="Barre A."/>
            <person name="Claverol S."/>
            <person name="Blanchard A."/>
            <person name="Citti C."/>
        </authorList>
    </citation>
    <scope>NUCLEOTIDE SEQUENCE [LARGE SCALE GENOMIC DNA]</scope>
    <source>
        <strain evidence="6">5632</strain>
    </source>
</reference>
<dbReference type="Pfam" id="PF02661">
    <property type="entry name" value="Fic"/>
    <property type="match status" value="1"/>
</dbReference>
<evidence type="ECO:0000259" key="4">
    <source>
        <dbReference type="PROSITE" id="PS51459"/>
    </source>
</evidence>
<accession>D3VRK1</accession>
<evidence type="ECO:0000256" key="3">
    <source>
        <dbReference type="PIRSR" id="PIRSR640198-3"/>
    </source>
</evidence>
<dbReference type="InterPro" id="IPR003812">
    <property type="entry name" value="Fido"/>
</dbReference>
<dbReference type="PANTHER" id="PTHR13504">
    <property type="entry name" value="FIDO DOMAIN-CONTAINING PROTEIN DDB_G0283145"/>
    <property type="match status" value="1"/>
</dbReference>
<gene>
    <name evidence="5" type="ordered locus">MAGa7460</name>
</gene>
<dbReference type="SUPFAM" id="SSF140931">
    <property type="entry name" value="Fic-like"/>
    <property type="match status" value="1"/>
</dbReference>
<dbReference type="Proteomes" id="UP000006902">
    <property type="component" value="Chromosome"/>
</dbReference>
<feature type="site" description="Important for autoinhibition of adenylyltransferase activity" evidence="3">
    <location>
        <position position="97"/>
    </location>
</feature>
<evidence type="ECO:0000256" key="2">
    <source>
        <dbReference type="PIRSR" id="PIRSR640198-2"/>
    </source>
</evidence>